<evidence type="ECO:0000313" key="1">
    <source>
        <dbReference type="EMBL" id="GMA30207.1"/>
    </source>
</evidence>
<gene>
    <name evidence="1" type="ORF">GCM10025875_01990</name>
</gene>
<accession>A0AA37UT56</accession>
<evidence type="ECO:0008006" key="3">
    <source>
        <dbReference type="Google" id="ProtNLM"/>
    </source>
</evidence>
<comment type="caution">
    <text evidence="1">The sequence shown here is derived from an EMBL/GenBank/DDBJ whole genome shotgun (WGS) entry which is preliminary data.</text>
</comment>
<evidence type="ECO:0000313" key="2">
    <source>
        <dbReference type="Proteomes" id="UP001157161"/>
    </source>
</evidence>
<sequence>MPTPLTLLPEPLASGPFSTAAARDQGVSAARLRHRRLATPFHGARVLGPAPAPTDMQARALALASVLDRRHIFGGTTALRLCGVDVPARLRHEQTLHLVVVSPGARVRRAGVTCRVVPRYGRVRTLASGLVVTSGPTTFLHLARDLTLEEMIEVGDALTRRRNPVTNLEHLRAHVGGSPPCAGLRTARQALELVVPGTDSMPETTLRRIIERAGLPRPAVNAPAYADGAYLGRPDLSYPDLKIAIEYLGDVHRTDRRTWRIDVERHQRFRDAGWTVHEATGATLVDPRSLLARLRSAHTHLG</sequence>
<dbReference type="EMBL" id="BSUM01000001">
    <property type="protein sequence ID" value="GMA30207.1"/>
    <property type="molecule type" value="Genomic_DNA"/>
</dbReference>
<proteinExistence type="predicted"/>
<protein>
    <recommendedName>
        <fullName evidence="3">Transcriptional regulator, AbiEi antitoxin, Type IV TA system</fullName>
    </recommendedName>
</protein>
<organism evidence="1 2">
    <name type="scientific">Litorihabitans aurantiacus</name>
    <dbReference type="NCBI Taxonomy" id="1930061"/>
    <lineage>
        <taxon>Bacteria</taxon>
        <taxon>Bacillati</taxon>
        <taxon>Actinomycetota</taxon>
        <taxon>Actinomycetes</taxon>
        <taxon>Micrococcales</taxon>
        <taxon>Beutenbergiaceae</taxon>
        <taxon>Litorihabitans</taxon>
    </lineage>
</organism>
<name>A0AA37UT56_9MICO</name>
<reference evidence="1" key="2">
    <citation type="submission" date="2023-02" db="EMBL/GenBank/DDBJ databases">
        <authorList>
            <person name="Sun Q."/>
            <person name="Mori K."/>
        </authorList>
    </citation>
    <scope>NUCLEOTIDE SEQUENCE</scope>
    <source>
        <strain evidence="1">NBRC 112290</strain>
    </source>
</reference>
<dbReference type="AlphaFoldDB" id="A0AA37UT56"/>
<reference evidence="1" key="1">
    <citation type="journal article" date="2014" name="Int. J. Syst. Evol. Microbiol.">
        <title>Complete genome sequence of Corynebacterium casei LMG S-19264T (=DSM 44701T), isolated from a smear-ripened cheese.</title>
        <authorList>
            <consortium name="US DOE Joint Genome Institute (JGI-PGF)"/>
            <person name="Walter F."/>
            <person name="Albersmeier A."/>
            <person name="Kalinowski J."/>
            <person name="Ruckert C."/>
        </authorList>
    </citation>
    <scope>NUCLEOTIDE SEQUENCE</scope>
    <source>
        <strain evidence="1">NBRC 112290</strain>
    </source>
</reference>
<keyword evidence="2" id="KW-1185">Reference proteome</keyword>
<dbReference type="RefSeq" id="WP_284248713.1">
    <property type="nucleotide sequence ID" value="NZ_BSUM01000001.1"/>
</dbReference>
<dbReference type="SUPFAM" id="SSF52980">
    <property type="entry name" value="Restriction endonuclease-like"/>
    <property type="match status" value="1"/>
</dbReference>
<dbReference type="InterPro" id="IPR011335">
    <property type="entry name" value="Restrct_endonuc-II-like"/>
</dbReference>
<dbReference type="Proteomes" id="UP001157161">
    <property type="component" value="Unassembled WGS sequence"/>
</dbReference>